<dbReference type="Pfam" id="PF00623">
    <property type="entry name" value="RNA_pol_Rpb1_2"/>
    <property type="match status" value="1"/>
</dbReference>
<keyword evidence="3 7" id="KW-0548">Nucleotidyltransferase</keyword>
<dbReference type="Proteomes" id="UP000541810">
    <property type="component" value="Unassembled WGS sequence"/>
</dbReference>
<dbReference type="InterPro" id="IPR007080">
    <property type="entry name" value="RNA_pol_Rpb1_1"/>
</dbReference>
<dbReference type="CDD" id="cd01609">
    <property type="entry name" value="RNAP_beta'_N"/>
    <property type="match status" value="1"/>
</dbReference>
<dbReference type="GO" id="GO:0003677">
    <property type="term" value="F:DNA binding"/>
    <property type="evidence" value="ECO:0007669"/>
    <property type="project" value="UniProtKB-UniRule"/>
</dbReference>
<dbReference type="Gene3D" id="3.30.60.280">
    <property type="match status" value="1"/>
</dbReference>
<feature type="binding site" evidence="7">
    <location>
        <position position="67"/>
    </location>
    <ligand>
        <name>Zn(2+)</name>
        <dbReference type="ChEBI" id="CHEBI:29105"/>
        <label>1</label>
    </ligand>
</feature>
<dbReference type="EC" id="2.7.7.6" evidence="7"/>
<dbReference type="GO" id="GO:0000428">
    <property type="term" value="C:DNA-directed RNA polymerase complex"/>
    <property type="evidence" value="ECO:0007669"/>
    <property type="project" value="UniProtKB-KW"/>
</dbReference>
<protein>
    <recommendedName>
        <fullName evidence="7">DNA-directed RNA polymerase subunit beta'</fullName>
        <shortName evidence="7">RNAP subunit beta'</shortName>
        <ecNumber evidence="7">2.7.7.6</ecNumber>
    </recommendedName>
    <alternativeName>
        <fullName evidence="7">RNA polymerase subunit beta'</fullName>
    </alternativeName>
    <alternativeName>
        <fullName evidence="7">Transcriptase subunit beta'</fullName>
    </alternativeName>
</protein>
<dbReference type="InterPro" id="IPR007081">
    <property type="entry name" value="RNA_pol_Rpb1_5"/>
</dbReference>
<dbReference type="InterPro" id="IPR042102">
    <property type="entry name" value="RNA_pol_Rpb1_3_sf"/>
</dbReference>
<evidence type="ECO:0000256" key="2">
    <source>
        <dbReference type="ARBA" id="ARBA00022679"/>
    </source>
</evidence>
<comment type="caution">
    <text evidence="10">The sequence shown here is derived from an EMBL/GenBank/DDBJ whole genome shotgun (WGS) entry which is preliminary data.</text>
</comment>
<dbReference type="Gene3D" id="1.10.1790.20">
    <property type="match status" value="1"/>
</dbReference>
<dbReference type="InterPro" id="IPR006592">
    <property type="entry name" value="RNA_pol_N"/>
</dbReference>
<comment type="catalytic activity">
    <reaction evidence="6 7 8">
        <text>RNA(n) + a ribonucleoside 5'-triphosphate = RNA(n+1) + diphosphate</text>
        <dbReference type="Rhea" id="RHEA:21248"/>
        <dbReference type="Rhea" id="RHEA-COMP:14527"/>
        <dbReference type="Rhea" id="RHEA-COMP:17342"/>
        <dbReference type="ChEBI" id="CHEBI:33019"/>
        <dbReference type="ChEBI" id="CHEBI:61557"/>
        <dbReference type="ChEBI" id="CHEBI:140395"/>
        <dbReference type="EC" id="2.7.7.6"/>
    </reaction>
</comment>
<dbReference type="PANTHER" id="PTHR19376:SF54">
    <property type="entry name" value="DNA-DIRECTED RNA POLYMERASE SUBUNIT BETA"/>
    <property type="match status" value="1"/>
</dbReference>
<feature type="binding site" evidence="7">
    <location>
        <position position="65"/>
    </location>
    <ligand>
        <name>Zn(2+)</name>
        <dbReference type="ChEBI" id="CHEBI:29105"/>
        <label>1</label>
    </ligand>
</feature>
<dbReference type="NCBIfam" id="TIGR02386">
    <property type="entry name" value="rpoC_TIGR"/>
    <property type="match status" value="1"/>
</dbReference>
<dbReference type="EMBL" id="JACHGY010000001">
    <property type="protein sequence ID" value="MBB6428866.1"/>
    <property type="molecule type" value="Genomic_DNA"/>
</dbReference>
<sequence>MAEQQYDRVNDYSSVKINLASPSDIRSWSFGEVKKPETINYRTYRPEKDGLFCERIFGPERDYECACGKYKGTKFKGIICDRCGVKVTHSRVRRKRMGHINLAAPIIHIWFFKAIPSHLGNLLGMKTSDLEKVIYFQDYVVTDPGDTPLKERQVLTEDEYRQAIAEYGSGFVAMMGAEAGKELLETIDLNALQAELRADLKATKSKQKTKDLSKRLKIVEQIRGSDNDPTWMVMDVVPVIPPDLRPLVLLESGNFATSDLNDLYRRIINRNNRLKKLMDLNAPEVIIRNEKRMLQQSVDALFDNGRCRRPVLGSSNRPLKSLTDMIKGKQGRFRENLLGKRVDYSARSVIVVGPELKLHQCGLPKKIALELFQPFIIRKLKEHGLVDTIKSAKKMLERRDPEVWDILEEVIYQHPVMLNRAPTLHRMGIQAFEPVLVEGNAIKIHPLVCGGFNADFDGDQMAVHLPLSVEAQAETSVLMLSPHNIFSPANGDPIISPSQDILLGVYYTTMLRGEPGPEVAKELVTRSGELSDDMVAEMRKYKEFKDPTEAILAYDLKKIGIHEPIVVKPDPEKYHGIVTKERGDVGPLPETGRIITSVGRLLFNDILEPGMPFYNCALGKKGCSRVIDDTYQYLGRPATITLLDNMKQVGFKRSTTSGLSFGITDLRIPAKKHDLIAATQKKVDRVEKAFDAGAITDRERYNQLLDLWTHCREEVTKELLKELRSDRRDADGNEVASDSTDGELYINPVHIMSAEASGARGNQSQIQQLAGMRGLMQKPSGEIIETPIKANAREGMRVLEYFSSTHGARKGLADTALKTADSGYLTRKLCDVAQNQFIAEYDCGSKRGITKRAIYKGEEVDVPLRDRIFGRVARETIANPITDEIIVKENELITMEAARKIEDLGIDTVVVRSPLTTESRTGISVLDYGMDLSTGKLVEPGLAVGIIGAQSIGEPGTQLTMRTFHTGGVATTSLVDTSHRAANGGVVEIRDCNEVPVQDEEGNDVLVALKRNGEVAILDDKGRELEKYKVPYGAYIQAEPGQKVKKGSVLVTWDPHRSAILAEKAGVIRFEDIVVGQTVRVEKAQGNAGEQLEVIEHKGEMHPRIVIDDESGNILDFHYLPAKARIDVKEGDKIEAGHMLARQPRAATSSADIVGGLPRVTEIFEARKPKDAAVMAEISGQVELRSDKRKGKMTVIVRSDSGLEVDHHVPQDRHLLVHSGDHVEAGDPIIDGPLVPQDILRIKGEEALYNYLLEEVQNVYRAQGVPINDKHIEVIVAQMLRKTRVDNPGDTDLLPNEVVDKFRFREANEKIAGCGRVKDPGDSSLVVGSIVTKAELKEVNAKLEADGKATASASKCRPATGTVLLLGITKAALQSESFLSGASFQETTKVLTEAALAGKSDDLVGLKENVLLGHLIPVGTGFREYQNMEVVKLAEPPAQEALSVEEEIEQAALIAEAAGAESPDTITSTVGDSRLVAELLGEDPTGKS</sequence>
<feature type="domain" description="RNA polymerase N-terminal" evidence="9">
    <location>
        <begin position="230"/>
        <end position="509"/>
    </location>
</feature>
<feature type="binding site" evidence="7">
    <location>
        <position position="80"/>
    </location>
    <ligand>
        <name>Zn(2+)</name>
        <dbReference type="ChEBI" id="CHEBI:29105"/>
        <label>1</label>
    </ligand>
</feature>
<dbReference type="Pfam" id="PF04983">
    <property type="entry name" value="RNA_pol_Rpb1_3"/>
    <property type="match status" value="1"/>
</dbReference>
<dbReference type="GO" id="GO:0000287">
    <property type="term" value="F:magnesium ion binding"/>
    <property type="evidence" value="ECO:0007669"/>
    <property type="project" value="UniProtKB-UniRule"/>
</dbReference>
<keyword evidence="2 7" id="KW-0808">Transferase</keyword>
<keyword evidence="5 7" id="KW-0804">Transcription</keyword>
<dbReference type="Gene3D" id="2.40.50.100">
    <property type="match status" value="3"/>
</dbReference>
<dbReference type="CDD" id="cd02655">
    <property type="entry name" value="RNAP_beta'_C"/>
    <property type="match status" value="1"/>
</dbReference>
<evidence type="ECO:0000256" key="6">
    <source>
        <dbReference type="ARBA" id="ARBA00048552"/>
    </source>
</evidence>
<evidence type="ECO:0000256" key="7">
    <source>
        <dbReference type="HAMAP-Rule" id="MF_01322"/>
    </source>
</evidence>
<keyword evidence="4 7" id="KW-0479">Metal-binding</keyword>
<evidence type="ECO:0000256" key="8">
    <source>
        <dbReference type="RuleBase" id="RU004279"/>
    </source>
</evidence>
<dbReference type="SMART" id="SM00663">
    <property type="entry name" value="RPOLA_N"/>
    <property type="match status" value="1"/>
</dbReference>
<reference evidence="10 11" key="1">
    <citation type="submission" date="2020-08" db="EMBL/GenBank/DDBJ databases">
        <title>Genomic Encyclopedia of Type Strains, Phase IV (KMG-IV): sequencing the most valuable type-strain genomes for metagenomic binning, comparative biology and taxonomic classification.</title>
        <authorList>
            <person name="Goeker M."/>
        </authorList>
    </citation>
    <scope>NUCLEOTIDE SEQUENCE [LARGE SCALE GENOMIC DNA]</scope>
    <source>
        <strain evidence="10 11">DSM 103725</strain>
    </source>
</reference>
<dbReference type="Gene3D" id="4.10.860.120">
    <property type="entry name" value="RNA polymerase II, clamp domain"/>
    <property type="match status" value="1"/>
</dbReference>
<dbReference type="GO" id="GO:0006351">
    <property type="term" value="P:DNA-templated transcription"/>
    <property type="evidence" value="ECO:0007669"/>
    <property type="project" value="UniProtKB-UniRule"/>
</dbReference>
<dbReference type="InterPro" id="IPR044893">
    <property type="entry name" value="RNA_pol_Rpb1_clamp_domain"/>
</dbReference>
<evidence type="ECO:0000259" key="9">
    <source>
        <dbReference type="SMART" id="SM00663"/>
    </source>
</evidence>
<gene>
    <name evidence="7" type="primary">rpoC</name>
    <name evidence="10" type="ORF">HNQ40_000672</name>
</gene>
<comment type="similarity">
    <text evidence="7 8">Belongs to the RNA polymerase beta' chain family.</text>
</comment>
<dbReference type="Pfam" id="PF04997">
    <property type="entry name" value="RNA_pol_Rpb1_1"/>
    <property type="match status" value="1"/>
</dbReference>
<dbReference type="Gene3D" id="1.10.40.90">
    <property type="match status" value="1"/>
</dbReference>
<dbReference type="Gene3D" id="1.10.132.30">
    <property type="match status" value="1"/>
</dbReference>
<dbReference type="InterPro" id="IPR012754">
    <property type="entry name" value="DNA-dir_RpoC_beta_prime_bact"/>
</dbReference>
<dbReference type="Pfam" id="PF05000">
    <property type="entry name" value="RNA_pol_Rpb1_4"/>
    <property type="match status" value="1"/>
</dbReference>
<dbReference type="InterPro" id="IPR007066">
    <property type="entry name" value="RNA_pol_Rpb1_3"/>
</dbReference>
<feature type="binding site" evidence="7">
    <location>
        <position position="455"/>
    </location>
    <ligand>
        <name>Mg(2+)</name>
        <dbReference type="ChEBI" id="CHEBI:18420"/>
    </ligand>
</feature>
<dbReference type="InterPro" id="IPR007083">
    <property type="entry name" value="RNA_pol_Rpb1_4"/>
</dbReference>
<evidence type="ECO:0000256" key="1">
    <source>
        <dbReference type="ARBA" id="ARBA00022478"/>
    </source>
</evidence>
<comment type="subunit">
    <text evidence="7">The RNAP catalytic core consists of 2 alpha, 1 beta, 1 beta' and 1 omega subunit. When a sigma factor is associated with the core the holoenzyme is formed, which can initiate transcription.</text>
</comment>
<feature type="binding site" evidence="7">
    <location>
        <position position="459"/>
    </location>
    <ligand>
        <name>Mg(2+)</name>
        <dbReference type="ChEBI" id="CHEBI:18420"/>
    </ligand>
</feature>
<keyword evidence="1 7" id="KW-0240">DNA-directed RNA polymerase</keyword>
<dbReference type="Gene3D" id="1.10.274.100">
    <property type="entry name" value="RNA polymerase Rpb1, domain 3"/>
    <property type="match status" value="1"/>
</dbReference>
<dbReference type="InterPro" id="IPR045867">
    <property type="entry name" value="DNA-dir_RpoC_beta_prime"/>
</dbReference>
<accession>A0A7X0LJR0</accession>
<dbReference type="SUPFAM" id="SSF64484">
    <property type="entry name" value="beta and beta-prime subunits of DNA dependent RNA-polymerase"/>
    <property type="match status" value="1"/>
</dbReference>
<dbReference type="GO" id="GO:0008270">
    <property type="term" value="F:zinc ion binding"/>
    <property type="evidence" value="ECO:0007669"/>
    <property type="project" value="UniProtKB-UniRule"/>
</dbReference>
<feature type="binding site" evidence="7">
    <location>
        <position position="457"/>
    </location>
    <ligand>
        <name>Mg(2+)</name>
        <dbReference type="ChEBI" id="CHEBI:18420"/>
    </ligand>
</feature>
<evidence type="ECO:0000256" key="3">
    <source>
        <dbReference type="ARBA" id="ARBA00022695"/>
    </source>
</evidence>
<keyword evidence="7" id="KW-0862">Zinc</keyword>
<keyword evidence="7" id="KW-0460">Magnesium</keyword>
<evidence type="ECO:0000256" key="4">
    <source>
        <dbReference type="ARBA" id="ARBA00022723"/>
    </source>
</evidence>
<comment type="cofactor">
    <cofactor evidence="7">
        <name>Mg(2+)</name>
        <dbReference type="ChEBI" id="CHEBI:18420"/>
    </cofactor>
    <text evidence="7">Binds 1 Mg(2+) ion per subunit.</text>
</comment>
<dbReference type="InterPro" id="IPR000722">
    <property type="entry name" value="RNA_pol_asu"/>
</dbReference>
<dbReference type="Gene3D" id="2.40.40.20">
    <property type="match status" value="1"/>
</dbReference>
<evidence type="ECO:0000313" key="11">
    <source>
        <dbReference type="Proteomes" id="UP000541810"/>
    </source>
</evidence>
<dbReference type="InterPro" id="IPR038120">
    <property type="entry name" value="Rpb1_funnel_sf"/>
</dbReference>
<dbReference type="HAMAP" id="MF_01322">
    <property type="entry name" value="RNApol_bact_RpoC"/>
    <property type="match status" value="1"/>
</dbReference>
<dbReference type="Gene3D" id="1.10.150.390">
    <property type="match status" value="1"/>
</dbReference>
<proteinExistence type="inferred from homology"/>
<keyword evidence="11" id="KW-1185">Reference proteome</keyword>
<name>A0A7X0LJR0_9BACT</name>
<evidence type="ECO:0000313" key="10">
    <source>
        <dbReference type="EMBL" id="MBB6428866.1"/>
    </source>
</evidence>
<dbReference type="Pfam" id="PF04998">
    <property type="entry name" value="RNA_pol_Rpb1_5"/>
    <property type="match status" value="1"/>
</dbReference>
<comment type="caution">
    <text evidence="7">Lacks conserved residue(s) required for the propagation of feature annotation.</text>
</comment>
<organism evidence="10 11">
    <name type="scientific">Algisphaera agarilytica</name>
    <dbReference type="NCBI Taxonomy" id="1385975"/>
    <lineage>
        <taxon>Bacteria</taxon>
        <taxon>Pseudomonadati</taxon>
        <taxon>Planctomycetota</taxon>
        <taxon>Phycisphaerae</taxon>
        <taxon>Phycisphaerales</taxon>
        <taxon>Phycisphaeraceae</taxon>
        <taxon>Algisphaera</taxon>
    </lineage>
</organism>
<evidence type="ECO:0000256" key="5">
    <source>
        <dbReference type="ARBA" id="ARBA00023163"/>
    </source>
</evidence>
<dbReference type="GO" id="GO:0003899">
    <property type="term" value="F:DNA-directed RNA polymerase activity"/>
    <property type="evidence" value="ECO:0007669"/>
    <property type="project" value="UniProtKB-UniRule"/>
</dbReference>
<feature type="binding site" evidence="7">
    <location>
        <position position="83"/>
    </location>
    <ligand>
        <name>Zn(2+)</name>
        <dbReference type="ChEBI" id="CHEBI:29105"/>
        <label>1</label>
    </ligand>
</feature>
<comment type="function">
    <text evidence="7 8">DNA-dependent RNA polymerase catalyzes the transcription of DNA into RNA using the four ribonucleoside triphosphates as substrates.</text>
</comment>
<dbReference type="PANTHER" id="PTHR19376">
    <property type="entry name" value="DNA-DIRECTED RNA POLYMERASE"/>
    <property type="match status" value="1"/>
</dbReference>
<dbReference type="RefSeq" id="WP_184676392.1">
    <property type="nucleotide sequence ID" value="NZ_JACHGY010000001.1"/>
</dbReference>